<keyword evidence="2" id="KW-1185">Reference proteome</keyword>
<evidence type="ECO:0000313" key="2">
    <source>
        <dbReference type="Proteomes" id="UP000250266"/>
    </source>
</evidence>
<accession>A0A8E2EH53</accession>
<evidence type="ECO:0000313" key="1">
    <source>
        <dbReference type="EMBL" id="OCK83715.1"/>
    </source>
</evidence>
<dbReference type="AlphaFoldDB" id="A0A8E2EH53"/>
<dbReference type="EMBL" id="KV744854">
    <property type="protein sequence ID" value="OCK83715.1"/>
    <property type="molecule type" value="Genomic_DNA"/>
</dbReference>
<sequence>MPTVIPPIEKLPLAVRRNVRDEYESKRADYEEQITTLMGTAWKIDINPNAIWIYAEDNSYGKNSLGECLSSYVKDAIYSLKYFLEKHGVAGKDEVNAACPKHTLTLEFDESGKISYCGCDVHDGNLRILFQENNLGTNISYALQDLDKAISDVMVNPAISYLARHSIADEWEKGAADLQKKIGTQLANDKIILTPNSEAVWAALKNEKCVSDNRADWEKALGYMVMEYFKGLLWTLEYEKFASDDMLQEGFAEAVPKGEVKMRIVKKLVQGSYNECVIEDGVLYLQTTPENWGTNCSDIASKIVDIL</sequence>
<organism evidence="1 2">
    <name type="scientific">Lepidopterella palustris CBS 459.81</name>
    <dbReference type="NCBI Taxonomy" id="1314670"/>
    <lineage>
        <taxon>Eukaryota</taxon>
        <taxon>Fungi</taxon>
        <taxon>Dikarya</taxon>
        <taxon>Ascomycota</taxon>
        <taxon>Pezizomycotina</taxon>
        <taxon>Dothideomycetes</taxon>
        <taxon>Pleosporomycetidae</taxon>
        <taxon>Mytilinidiales</taxon>
        <taxon>Argynnaceae</taxon>
        <taxon>Lepidopterella</taxon>
    </lineage>
</organism>
<dbReference type="Proteomes" id="UP000250266">
    <property type="component" value="Unassembled WGS sequence"/>
</dbReference>
<protein>
    <submittedName>
        <fullName evidence="1">Uncharacterized protein</fullName>
    </submittedName>
</protein>
<dbReference type="OrthoDB" id="2364174at2759"/>
<gene>
    <name evidence="1" type="ORF">K432DRAFT_290480</name>
</gene>
<proteinExistence type="predicted"/>
<name>A0A8E2EH53_9PEZI</name>
<reference evidence="1 2" key="1">
    <citation type="journal article" date="2016" name="Nat. Commun.">
        <title>Ectomycorrhizal ecology is imprinted in the genome of the dominant symbiotic fungus Cenococcum geophilum.</title>
        <authorList>
            <consortium name="DOE Joint Genome Institute"/>
            <person name="Peter M."/>
            <person name="Kohler A."/>
            <person name="Ohm R.A."/>
            <person name="Kuo A."/>
            <person name="Krutzmann J."/>
            <person name="Morin E."/>
            <person name="Arend M."/>
            <person name="Barry K.W."/>
            <person name="Binder M."/>
            <person name="Choi C."/>
            <person name="Clum A."/>
            <person name="Copeland A."/>
            <person name="Grisel N."/>
            <person name="Haridas S."/>
            <person name="Kipfer T."/>
            <person name="LaButti K."/>
            <person name="Lindquist E."/>
            <person name="Lipzen A."/>
            <person name="Maire R."/>
            <person name="Meier B."/>
            <person name="Mihaltcheva S."/>
            <person name="Molinier V."/>
            <person name="Murat C."/>
            <person name="Poggeler S."/>
            <person name="Quandt C.A."/>
            <person name="Sperisen C."/>
            <person name="Tritt A."/>
            <person name="Tisserant E."/>
            <person name="Crous P.W."/>
            <person name="Henrissat B."/>
            <person name="Nehls U."/>
            <person name="Egli S."/>
            <person name="Spatafora J.W."/>
            <person name="Grigoriev I.V."/>
            <person name="Martin F.M."/>
        </authorList>
    </citation>
    <scope>NUCLEOTIDE SEQUENCE [LARGE SCALE GENOMIC DNA]</scope>
    <source>
        <strain evidence="1 2">CBS 459.81</strain>
    </source>
</reference>